<reference evidence="1" key="1">
    <citation type="submission" date="2013-10" db="EMBL/GenBank/DDBJ databases">
        <title>Genomic analysis of the causative agents of coccidiosis in chickens.</title>
        <authorList>
            <person name="Reid A.J."/>
            <person name="Blake D."/>
            <person name="Billington K."/>
            <person name="Browne H."/>
            <person name="Dunn M."/>
            <person name="Hung S."/>
            <person name="Kawahara F."/>
            <person name="Miranda-Saavedra D."/>
            <person name="Mourier T."/>
            <person name="Nagra H."/>
            <person name="Otto T.D."/>
            <person name="Rawlings N."/>
            <person name="Sanchez A."/>
            <person name="Sanders M."/>
            <person name="Subramaniam C."/>
            <person name="Tay Y."/>
            <person name="Dear P."/>
            <person name="Doerig C."/>
            <person name="Gruber A."/>
            <person name="Parkinson J."/>
            <person name="Shirley M."/>
            <person name="Wan K.L."/>
            <person name="Berriman M."/>
            <person name="Tomley F."/>
            <person name="Pain A."/>
        </authorList>
    </citation>
    <scope>NUCLEOTIDE SEQUENCE [LARGE SCALE GENOMIC DNA]</scope>
    <source>
        <strain evidence="1">Weybridge</strain>
    </source>
</reference>
<name>U6M901_EIMMA</name>
<keyword evidence="2" id="KW-1185">Reference proteome</keyword>
<evidence type="ECO:0000313" key="2">
    <source>
        <dbReference type="Proteomes" id="UP000030763"/>
    </source>
</evidence>
<dbReference type="GeneID" id="25334740"/>
<evidence type="ECO:0000313" key="1">
    <source>
        <dbReference type="EMBL" id="CDJ60682.1"/>
    </source>
</evidence>
<gene>
    <name evidence="1" type="ORF">EMWEY_00007540</name>
</gene>
<dbReference type="RefSeq" id="XP_013337332.1">
    <property type="nucleotide sequence ID" value="XM_013481878.1"/>
</dbReference>
<dbReference type="Proteomes" id="UP000030763">
    <property type="component" value="Unassembled WGS sequence"/>
</dbReference>
<organism evidence="1 2">
    <name type="scientific">Eimeria maxima</name>
    <name type="common">Coccidian parasite</name>
    <dbReference type="NCBI Taxonomy" id="5804"/>
    <lineage>
        <taxon>Eukaryota</taxon>
        <taxon>Sar</taxon>
        <taxon>Alveolata</taxon>
        <taxon>Apicomplexa</taxon>
        <taxon>Conoidasida</taxon>
        <taxon>Coccidia</taxon>
        <taxon>Eucoccidiorida</taxon>
        <taxon>Eimeriorina</taxon>
        <taxon>Eimeriidae</taxon>
        <taxon>Eimeria</taxon>
    </lineage>
</organism>
<accession>U6M901</accession>
<reference evidence="1" key="2">
    <citation type="submission" date="2013-10" db="EMBL/GenBank/DDBJ databases">
        <authorList>
            <person name="Aslett M."/>
        </authorList>
    </citation>
    <scope>NUCLEOTIDE SEQUENCE [LARGE SCALE GENOMIC DNA]</scope>
    <source>
        <strain evidence="1">Weybridge</strain>
    </source>
</reference>
<dbReference type="EMBL" id="HG721904">
    <property type="protein sequence ID" value="CDJ60682.1"/>
    <property type="molecule type" value="Genomic_DNA"/>
</dbReference>
<sequence length="677" mass="74795">MFVVVDSHSVYYELVEESVSGHDSATSGPQWTRRLQFKLAFVGCWLEEVDLSISMPQVVSGQHDSSLSWLSFVIGVGWWISIGSCVECYHLEEVLAGVGWWISIGSCVECYHLEEFLHPTRLNLFATHGFLSRLEHWRCSVDVVFGKIGSALREQKVQSGRLSIGGSVLGVAGNGFVCKRSVVHQPQPAGRGVGVGLRMVLGDEGVVFGALEQRMADMQRFVGELVLLAKRICVMETMGSGDWHLHVDVSFGWIGSARRERKLGPERVRLKLSWLLRVQYLGTKAGACDCSVDALVCWIGSGFHQLFDELKPEPVRLKLIAPEALVFTNKCRCLRNVWSLWVDTTLVVSGGILCLLVEPPQPVGDWMLWWEVLDVRLRVDVEGGEYCALGAVGMLANHNCVMDSMEFCSETGMCYYLALGAVMMLANHTCVMDSMHGWSERGAFAAGRYIRFSDWGGKKMFVDARLVYCEVSDWRLDGSSECAELLRDRMKYALDALVQPSEQVRGQHGNSRLSWPVLVVDLDCVDVLFGWIGSSRREHKRVSGRDMVVLAGVGWWLMALGDVLGVGLRMEFGYAWAGGVGVELRMVLGDKGVIFGVLEQRMADMVVGGNGAEVDVCGSLGCIEVVTRYAGGVVGLAFECGCVVWLDWFCSSETQADSRDSRGEVLGVGLRMELEYG</sequence>
<protein>
    <submittedName>
        <fullName evidence="1">Uncharacterized protein</fullName>
    </submittedName>
</protein>
<dbReference type="AlphaFoldDB" id="U6M901"/>
<dbReference type="VEuPathDB" id="ToxoDB:EMWEY_00007540"/>
<proteinExistence type="predicted"/>